<dbReference type="InterPro" id="IPR045249">
    <property type="entry name" value="HARBI1-like"/>
</dbReference>
<comment type="caution">
    <text evidence="2">The sequence shown here is derived from an EMBL/GenBank/DDBJ whole genome shotgun (WGS) entry which is preliminary data.</text>
</comment>
<name>A0A5A7UIJ0_CUCMM</name>
<dbReference type="PANTHER" id="PTHR22930">
    <property type="match status" value="1"/>
</dbReference>
<protein>
    <submittedName>
        <fullName evidence="2">Retrotransposon protein</fullName>
    </submittedName>
</protein>
<evidence type="ECO:0000259" key="1">
    <source>
        <dbReference type="Pfam" id="PF26138"/>
    </source>
</evidence>
<sequence>MDLSELAAILTLFTVPQRQLLMTLDDLLNDHKRLTQILCDTRNRIKHLEYFRMIHESDPVCRQSTRMDIRCFAILRHLLRTTVGLALMKIDNIEEMVAMFLHLLVHDMKNHEIQWEFIRFRETVSQHFNIALLNHLGALDGTYIKVNVTASDRPRYRTQKGKVATNILDICHTKEDFNVFAYGRICLTTNPTIGSNVPSESEGVEPKDGVDMEFPTMYSYGMNMSLENIIGAQLDVIDEAMDRVNDQLRAIAEWSKVTRHEEDVVRQEVIRQLQATLSSV</sequence>
<dbReference type="AlphaFoldDB" id="A0A5A7UIJ0"/>
<accession>A0A5A7UIJ0</accession>
<dbReference type="InterPro" id="IPR058353">
    <property type="entry name" value="DUF8040"/>
</dbReference>
<organism evidence="2 3">
    <name type="scientific">Cucumis melo var. makuwa</name>
    <name type="common">Oriental melon</name>
    <dbReference type="NCBI Taxonomy" id="1194695"/>
    <lineage>
        <taxon>Eukaryota</taxon>
        <taxon>Viridiplantae</taxon>
        <taxon>Streptophyta</taxon>
        <taxon>Embryophyta</taxon>
        <taxon>Tracheophyta</taxon>
        <taxon>Spermatophyta</taxon>
        <taxon>Magnoliopsida</taxon>
        <taxon>eudicotyledons</taxon>
        <taxon>Gunneridae</taxon>
        <taxon>Pentapetalae</taxon>
        <taxon>rosids</taxon>
        <taxon>fabids</taxon>
        <taxon>Cucurbitales</taxon>
        <taxon>Cucurbitaceae</taxon>
        <taxon>Benincaseae</taxon>
        <taxon>Cucumis</taxon>
    </lineage>
</organism>
<dbReference type="Pfam" id="PF26138">
    <property type="entry name" value="DUF8040"/>
    <property type="match status" value="1"/>
</dbReference>
<dbReference type="Proteomes" id="UP000321393">
    <property type="component" value="Unassembled WGS sequence"/>
</dbReference>
<feature type="domain" description="DUF8040" evidence="1">
    <location>
        <begin position="55"/>
        <end position="132"/>
    </location>
</feature>
<proteinExistence type="predicted"/>
<dbReference type="EMBL" id="SSTE01008633">
    <property type="protein sequence ID" value="KAA0054984.1"/>
    <property type="molecule type" value="Genomic_DNA"/>
</dbReference>
<evidence type="ECO:0000313" key="2">
    <source>
        <dbReference type="EMBL" id="KAA0054984.1"/>
    </source>
</evidence>
<dbReference type="PANTHER" id="PTHR22930:SF281">
    <property type="entry name" value="NUCLEASE"/>
    <property type="match status" value="1"/>
</dbReference>
<gene>
    <name evidence="2" type="ORF">E6C27_scaffold43052G001310</name>
</gene>
<reference evidence="2 3" key="1">
    <citation type="submission" date="2019-08" db="EMBL/GenBank/DDBJ databases">
        <title>Draft genome sequences of two oriental melons (Cucumis melo L. var makuwa).</title>
        <authorList>
            <person name="Kwon S.-Y."/>
        </authorList>
    </citation>
    <scope>NUCLEOTIDE SEQUENCE [LARGE SCALE GENOMIC DNA]</scope>
    <source>
        <strain evidence="3">cv. SW 3</strain>
        <tissue evidence="2">Leaf</tissue>
    </source>
</reference>
<evidence type="ECO:0000313" key="3">
    <source>
        <dbReference type="Proteomes" id="UP000321393"/>
    </source>
</evidence>